<keyword evidence="4" id="KW-0255">Endonuclease</keyword>
<evidence type="ECO:0000256" key="6">
    <source>
        <dbReference type="ARBA" id="ARBA00022918"/>
    </source>
</evidence>
<evidence type="ECO:0000259" key="7">
    <source>
        <dbReference type="Pfam" id="PF17917"/>
    </source>
</evidence>
<dbReference type="FunFam" id="3.10.20.370:FF:000001">
    <property type="entry name" value="Retrovirus-related Pol polyprotein from transposon 17.6-like protein"/>
    <property type="match status" value="1"/>
</dbReference>
<comment type="caution">
    <text evidence="8">The sequence shown here is derived from an EMBL/GenBank/DDBJ whole genome shotgun (WGS) entry which is preliminary data.</text>
</comment>
<dbReference type="InterPro" id="IPR043502">
    <property type="entry name" value="DNA/RNA_pol_sf"/>
</dbReference>
<protein>
    <submittedName>
        <fullName evidence="8">Putative reverse transcriptase domain-containing protein</fullName>
    </submittedName>
</protein>
<evidence type="ECO:0000256" key="5">
    <source>
        <dbReference type="ARBA" id="ARBA00022801"/>
    </source>
</evidence>
<dbReference type="InterPro" id="IPR043128">
    <property type="entry name" value="Rev_trsase/Diguanyl_cyclase"/>
</dbReference>
<dbReference type="AlphaFoldDB" id="A0A699KUF2"/>
<keyword evidence="6 8" id="KW-0695">RNA-directed DNA polymerase</keyword>
<feature type="domain" description="Reverse transcriptase RNase H-like" evidence="7">
    <location>
        <begin position="69"/>
        <end position="166"/>
    </location>
</feature>
<sequence length="213" mass="24762">MIKTGISCLATILFRYNLASLSKGSFFLIEIRQYPGLAGYYQRFIEGFSKIAKSMMKLTQKGIKFDWGSKDFVVYCDASHKGLGVVLMQREKVIAYASRQLKVHKKNYTTHDLELGSVVFALKMWRHYLYGTKCTVFTDHKSLQHILDQKELNMRQRRWLELLSDYDCNIRYHLGKANMVADALSRKERIEQLPVRALVMTIDLNLPKQILEA</sequence>
<keyword evidence="2" id="KW-0548">Nucleotidyltransferase</keyword>
<reference evidence="8" key="1">
    <citation type="journal article" date="2019" name="Sci. Rep.">
        <title>Draft genome of Tanacetum cinerariifolium, the natural source of mosquito coil.</title>
        <authorList>
            <person name="Yamashiro T."/>
            <person name="Shiraishi A."/>
            <person name="Satake H."/>
            <person name="Nakayama K."/>
        </authorList>
    </citation>
    <scope>NUCLEOTIDE SEQUENCE</scope>
</reference>
<dbReference type="GO" id="GO:0016787">
    <property type="term" value="F:hydrolase activity"/>
    <property type="evidence" value="ECO:0007669"/>
    <property type="project" value="UniProtKB-KW"/>
</dbReference>
<dbReference type="PANTHER" id="PTHR34072">
    <property type="entry name" value="ENZYMATIC POLYPROTEIN-RELATED"/>
    <property type="match status" value="1"/>
</dbReference>
<dbReference type="Pfam" id="PF17917">
    <property type="entry name" value="RT_RNaseH"/>
    <property type="match status" value="1"/>
</dbReference>
<proteinExistence type="predicted"/>
<dbReference type="InterPro" id="IPR041373">
    <property type="entry name" value="RT_RNaseH"/>
</dbReference>
<gene>
    <name evidence="8" type="ORF">Tci_678822</name>
</gene>
<dbReference type="Gene3D" id="3.30.70.270">
    <property type="match status" value="1"/>
</dbReference>
<keyword evidence="3" id="KW-0540">Nuclease</keyword>
<keyword evidence="1" id="KW-0808">Transferase</keyword>
<evidence type="ECO:0000256" key="1">
    <source>
        <dbReference type="ARBA" id="ARBA00022679"/>
    </source>
</evidence>
<name>A0A699KUF2_TANCI</name>
<dbReference type="CDD" id="cd09274">
    <property type="entry name" value="RNase_HI_RT_Ty3"/>
    <property type="match status" value="1"/>
</dbReference>
<dbReference type="GO" id="GO:0003964">
    <property type="term" value="F:RNA-directed DNA polymerase activity"/>
    <property type="evidence" value="ECO:0007669"/>
    <property type="project" value="UniProtKB-KW"/>
</dbReference>
<dbReference type="EMBL" id="BKCJ010545189">
    <property type="protein sequence ID" value="GFB06851.1"/>
    <property type="molecule type" value="Genomic_DNA"/>
</dbReference>
<dbReference type="SUPFAM" id="SSF56672">
    <property type="entry name" value="DNA/RNA polymerases"/>
    <property type="match status" value="1"/>
</dbReference>
<keyword evidence="5" id="KW-0378">Hydrolase</keyword>
<accession>A0A699KUF2</accession>
<dbReference type="PANTHER" id="PTHR34072:SF52">
    <property type="entry name" value="RIBONUCLEASE H"/>
    <property type="match status" value="1"/>
</dbReference>
<evidence type="ECO:0000256" key="4">
    <source>
        <dbReference type="ARBA" id="ARBA00022759"/>
    </source>
</evidence>
<feature type="non-terminal residue" evidence="8">
    <location>
        <position position="1"/>
    </location>
</feature>
<organism evidence="8">
    <name type="scientific">Tanacetum cinerariifolium</name>
    <name type="common">Dalmatian daisy</name>
    <name type="synonym">Chrysanthemum cinerariifolium</name>
    <dbReference type="NCBI Taxonomy" id="118510"/>
    <lineage>
        <taxon>Eukaryota</taxon>
        <taxon>Viridiplantae</taxon>
        <taxon>Streptophyta</taxon>
        <taxon>Embryophyta</taxon>
        <taxon>Tracheophyta</taxon>
        <taxon>Spermatophyta</taxon>
        <taxon>Magnoliopsida</taxon>
        <taxon>eudicotyledons</taxon>
        <taxon>Gunneridae</taxon>
        <taxon>Pentapetalae</taxon>
        <taxon>asterids</taxon>
        <taxon>campanulids</taxon>
        <taxon>Asterales</taxon>
        <taxon>Asteraceae</taxon>
        <taxon>Asteroideae</taxon>
        <taxon>Anthemideae</taxon>
        <taxon>Anthemidinae</taxon>
        <taxon>Tanacetum</taxon>
    </lineage>
</organism>
<evidence type="ECO:0000256" key="3">
    <source>
        <dbReference type="ARBA" id="ARBA00022722"/>
    </source>
</evidence>
<evidence type="ECO:0000313" key="8">
    <source>
        <dbReference type="EMBL" id="GFB06851.1"/>
    </source>
</evidence>
<dbReference type="GO" id="GO:0004519">
    <property type="term" value="F:endonuclease activity"/>
    <property type="evidence" value="ECO:0007669"/>
    <property type="project" value="UniProtKB-KW"/>
</dbReference>
<evidence type="ECO:0000256" key="2">
    <source>
        <dbReference type="ARBA" id="ARBA00022695"/>
    </source>
</evidence>